<dbReference type="GO" id="GO:0012505">
    <property type="term" value="C:endomembrane system"/>
    <property type="evidence" value="ECO:0007669"/>
    <property type="project" value="UniProtKB-SubCell"/>
</dbReference>
<feature type="compositionally biased region" description="Basic and acidic residues" evidence="5">
    <location>
        <begin position="102"/>
        <end position="111"/>
    </location>
</feature>
<accession>A0A3L8R8M0</accession>
<evidence type="ECO:0000313" key="7">
    <source>
        <dbReference type="EMBL" id="RLV76006.1"/>
    </source>
</evidence>
<evidence type="ECO:0000256" key="4">
    <source>
        <dbReference type="ARBA" id="ARBA00023136"/>
    </source>
</evidence>
<evidence type="ECO:0000256" key="6">
    <source>
        <dbReference type="SAM" id="Phobius"/>
    </source>
</evidence>
<protein>
    <submittedName>
        <fullName evidence="7">Membrane protein</fullName>
    </submittedName>
</protein>
<feature type="region of interest" description="Disordered" evidence="5">
    <location>
        <begin position="92"/>
        <end position="111"/>
    </location>
</feature>
<sequence>MGNGHLLNEIGQSMAMTAGTSAAELHHAHRDVNGGWLRPAAFGVMDGLVSNFALVAGVVGGGATGSSVVLTGLAGLVAGACSMATGEYTSVSSQNELTQSEISKERRELERHPEDELRELAMIYEAKGVRPTLAAEVARELSADPEVAWRVHVREELGVDPDDLPSPWTAAGSSFLAFAIGALIPLLPFLFGATAILPALLASAAGLLLAGGLIARLTARPAWFGGGRQLILGSLSAAVTFGVGLIVGTGVA</sequence>
<keyword evidence="4 6" id="KW-0472">Membrane</keyword>
<dbReference type="Pfam" id="PF01988">
    <property type="entry name" value="VIT1"/>
    <property type="match status" value="1"/>
</dbReference>
<name>A0A3L8R8M0_STRRN</name>
<feature type="transmembrane region" description="Helical" evidence="6">
    <location>
        <begin position="230"/>
        <end position="251"/>
    </location>
</feature>
<comment type="subcellular location">
    <subcellularLocation>
        <location evidence="1">Endomembrane system</location>
        <topology evidence="1">Multi-pass membrane protein</topology>
    </subcellularLocation>
</comment>
<feature type="compositionally biased region" description="Polar residues" evidence="5">
    <location>
        <begin position="92"/>
        <end position="101"/>
    </location>
</feature>
<evidence type="ECO:0000256" key="1">
    <source>
        <dbReference type="ARBA" id="ARBA00004127"/>
    </source>
</evidence>
<dbReference type="GO" id="GO:0030026">
    <property type="term" value="P:intracellular manganese ion homeostasis"/>
    <property type="evidence" value="ECO:0007669"/>
    <property type="project" value="InterPro"/>
</dbReference>
<evidence type="ECO:0000256" key="5">
    <source>
        <dbReference type="SAM" id="MobiDB-lite"/>
    </source>
</evidence>
<dbReference type="GO" id="GO:0005384">
    <property type="term" value="F:manganese ion transmembrane transporter activity"/>
    <property type="evidence" value="ECO:0007669"/>
    <property type="project" value="InterPro"/>
</dbReference>
<dbReference type="EMBL" id="QYCY01000002">
    <property type="protein sequence ID" value="RLV76006.1"/>
    <property type="molecule type" value="Genomic_DNA"/>
</dbReference>
<dbReference type="PANTHER" id="PTHR31851">
    <property type="entry name" value="FE(2+)/MN(2+) TRANSPORTER PCL1"/>
    <property type="match status" value="1"/>
</dbReference>
<reference evidence="7 8" key="1">
    <citation type="journal article" date="2018" name="J. Biol. Chem.">
        <title>Discovery of the actinoplanic acid pathway in Streptomyces rapamycinicus reveals a genetically conserved synergism with rapamycin.</title>
        <authorList>
            <person name="Mrak P."/>
            <person name="Krastel P."/>
            <person name="Pivk Lukancic P."/>
            <person name="Tao J."/>
            <person name="Pistorius D."/>
            <person name="Moore C.M."/>
        </authorList>
    </citation>
    <scope>NUCLEOTIDE SEQUENCE [LARGE SCALE GENOMIC DNA]</scope>
    <source>
        <strain evidence="7 8">NRRL 5491</strain>
    </source>
</reference>
<dbReference type="AlphaFoldDB" id="A0A3L8R8M0"/>
<dbReference type="InterPro" id="IPR008217">
    <property type="entry name" value="Ccc1_fam"/>
</dbReference>
<keyword evidence="3 6" id="KW-1133">Transmembrane helix</keyword>
<dbReference type="Proteomes" id="UP000281594">
    <property type="component" value="Unassembled WGS sequence"/>
</dbReference>
<proteinExistence type="predicted"/>
<gene>
    <name evidence="7" type="ORF">D3C57_142310</name>
</gene>
<organism evidence="7 8">
    <name type="scientific">Streptomyces rapamycinicus (strain ATCC 29253 / DSM 41530 / NRRL 5491 / AYB-994)</name>
    <name type="common">Streptomyces hygroscopicus (strain ATCC 29253)</name>
    <dbReference type="NCBI Taxonomy" id="1343740"/>
    <lineage>
        <taxon>Bacteria</taxon>
        <taxon>Bacillati</taxon>
        <taxon>Actinomycetota</taxon>
        <taxon>Actinomycetes</taxon>
        <taxon>Kitasatosporales</taxon>
        <taxon>Streptomycetaceae</taxon>
        <taxon>Streptomyces</taxon>
        <taxon>Streptomyces violaceusniger group</taxon>
    </lineage>
</organism>
<evidence type="ECO:0000313" key="8">
    <source>
        <dbReference type="Proteomes" id="UP000281594"/>
    </source>
</evidence>
<feature type="transmembrane region" description="Helical" evidence="6">
    <location>
        <begin position="175"/>
        <end position="193"/>
    </location>
</feature>
<evidence type="ECO:0000256" key="2">
    <source>
        <dbReference type="ARBA" id="ARBA00022692"/>
    </source>
</evidence>
<keyword evidence="2 6" id="KW-0812">Transmembrane</keyword>
<evidence type="ECO:0000256" key="3">
    <source>
        <dbReference type="ARBA" id="ARBA00022989"/>
    </source>
</evidence>
<feature type="transmembrane region" description="Helical" evidence="6">
    <location>
        <begin position="199"/>
        <end position="218"/>
    </location>
</feature>
<comment type="caution">
    <text evidence="7">The sequence shown here is derived from an EMBL/GenBank/DDBJ whole genome shotgun (WGS) entry which is preliminary data.</text>
</comment>
<dbReference type="STRING" id="1343740.M271_01370"/>